<feature type="transmembrane region" description="Helical" evidence="1">
    <location>
        <begin position="162"/>
        <end position="181"/>
    </location>
</feature>
<dbReference type="EMBL" id="BQKE01000001">
    <property type="protein sequence ID" value="GJM59779.1"/>
    <property type="molecule type" value="Genomic_DNA"/>
</dbReference>
<feature type="transmembrane region" description="Helical" evidence="1">
    <location>
        <begin position="34"/>
        <end position="55"/>
    </location>
</feature>
<feature type="transmembrane region" description="Helical" evidence="1">
    <location>
        <begin position="75"/>
        <end position="93"/>
    </location>
</feature>
<proteinExistence type="predicted"/>
<keyword evidence="1" id="KW-0472">Membrane</keyword>
<evidence type="ECO:0000313" key="3">
    <source>
        <dbReference type="Proteomes" id="UP001310022"/>
    </source>
</evidence>
<evidence type="ECO:0000256" key="1">
    <source>
        <dbReference type="SAM" id="Phobius"/>
    </source>
</evidence>
<feature type="transmembrane region" description="Helical" evidence="1">
    <location>
        <begin position="105"/>
        <end position="125"/>
    </location>
</feature>
<evidence type="ECO:0008006" key="4">
    <source>
        <dbReference type="Google" id="ProtNLM"/>
    </source>
</evidence>
<keyword evidence="1" id="KW-1133">Transmembrane helix</keyword>
<feature type="transmembrane region" description="Helical" evidence="1">
    <location>
        <begin position="212"/>
        <end position="232"/>
    </location>
</feature>
<dbReference type="Proteomes" id="UP001310022">
    <property type="component" value="Unassembled WGS sequence"/>
</dbReference>
<reference evidence="2 3" key="1">
    <citation type="submission" date="2021-12" db="EMBL/GenBank/DDBJ databases">
        <title>Genome sequencing of bacteria with rrn-lacking chromosome and rrn-plasmid.</title>
        <authorList>
            <person name="Anda M."/>
            <person name="Iwasaki W."/>
        </authorList>
    </citation>
    <scope>NUCLEOTIDE SEQUENCE [LARGE SCALE GENOMIC DNA]</scope>
    <source>
        <strain evidence="2 3">NBRC 15940</strain>
    </source>
</reference>
<accession>A0AAN4VUY5</accession>
<organism evidence="2 3">
    <name type="scientific">Persicobacter diffluens</name>
    <dbReference type="NCBI Taxonomy" id="981"/>
    <lineage>
        <taxon>Bacteria</taxon>
        <taxon>Pseudomonadati</taxon>
        <taxon>Bacteroidota</taxon>
        <taxon>Cytophagia</taxon>
        <taxon>Cytophagales</taxon>
        <taxon>Persicobacteraceae</taxon>
        <taxon>Persicobacter</taxon>
    </lineage>
</organism>
<dbReference type="AlphaFoldDB" id="A0AAN4VUY5"/>
<sequence>MSTIFSEGESLKHFWKAPRDIYQKEDFQTALPKVLGIYLMMWIPMFLVMGVLYALESKGIVDNLDNHAIEQFLETMPFAVVFVLAGIVQPTLEELGFRLFLRPKYAGISFFIWIVFLAAICFQSLPKNLAIVLIGALSVFLYFYFSDWRHRPEMIWGKYFKGLFWLSVFSFGLAHAVNFVAVDVPLWAIPLMVLPQIVAGYFLGFTRLRFGISWAIFFHCLHNSLLLIGYLINEHYLHLT</sequence>
<feature type="transmembrane region" description="Helical" evidence="1">
    <location>
        <begin position="131"/>
        <end position="150"/>
    </location>
</feature>
<keyword evidence="3" id="KW-1185">Reference proteome</keyword>
<evidence type="ECO:0000313" key="2">
    <source>
        <dbReference type="EMBL" id="GJM59779.1"/>
    </source>
</evidence>
<keyword evidence="1" id="KW-0812">Transmembrane</keyword>
<dbReference type="RefSeq" id="WP_338235736.1">
    <property type="nucleotide sequence ID" value="NZ_BQKE01000001.1"/>
</dbReference>
<protein>
    <recommendedName>
        <fullName evidence="4">CPBP family intramembrane metalloprotease</fullName>
    </recommendedName>
</protein>
<gene>
    <name evidence="2" type="ORF">PEDI_03310</name>
</gene>
<name>A0AAN4VUY5_9BACT</name>
<feature type="transmembrane region" description="Helical" evidence="1">
    <location>
        <begin position="187"/>
        <end position="205"/>
    </location>
</feature>
<comment type="caution">
    <text evidence="2">The sequence shown here is derived from an EMBL/GenBank/DDBJ whole genome shotgun (WGS) entry which is preliminary data.</text>
</comment>